<sequence>MQKIVRLWSAAVLCLAAASAHASWGLEQLMQALARNTSARATFTEQKFIALLDKPVLSSGELFYTAPDRLEKRTLKPKPETLVLDHDTVTVERGKRQYTLRVKDYPELGAFVESIRGTLAGDRATLERLFQLNLDGTEARWTLVLRPLDPKMLAVLQRITMQGERAELRSIEIEQADKDRSVMQIESVSTP</sequence>
<dbReference type="Proteomes" id="UP001180487">
    <property type="component" value="Unassembled WGS sequence"/>
</dbReference>
<protein>
    <submittedName>
        <fullName evidence="3">Outer membrane lipoprotein-sorting protein</fullName>
    </submittedName>
</protein>
<organism evidence="3 4">
    <name type="scientific">Rhodoferax ferrireducens</name>
    <dbReference type="NCBI Taxonomy" id="192843"/>
    <lineage>
        <taxon>Bacteria</taxon>
        <taxon>Pseudomonadati</taxon>
        <taxon>Pseudomonadota</taxon>
        <taxon>Betaproteobacteria</taxon>
        <taxon>Burkholderiales</taxon>
        <taxon>Comamonadaceae</taxon>
        <taxon>Rhodoferax</taxon>
    </lineage>
</organism>
<evidence type="ECO:0000256" key="1">
    <source>
        <dbReference type="ARBA" id="ARBA00022729"/>
    </source>
</evidence>
<keyword evidence="4" id="KW-1185">Reference proteome</keyword>
<dbReference type="SUPFAM" id="SSF89392">
    <property type="entry name" value="Prokaryotic lipoproteins and lipoprotein localization factors"/>
    <property type="match status" value="1"/>
</dbReference>
<keyword evidence="1 2" id="KW-0732">Signal</keyword>
<dbReference type="InterPro" id="IPR029046">
    <property type="entry name" value="LolA/LolB/LppX"/>
</dbReference>
<name>A0ABU2CFU6_9BURK</name>
<feature type="chain" id="PRO_5045962908" evidence="2">
    <location>
        <begin position="23"/>
        <end position="191"/>
    </location>
</feature>
<reference evidence="3 4" key="1">
    <citation type="submission" date="2023-07" db="EMBL/GenBank/DDBJ databases">
        <title>Sorghum-associated microbial communities from plants grown in Nebraska, USA.</title>
        <authorList>
            <person name="Schachtman D."/>
        </authorList>
    </citation>
    <scope>NUCLEOTIDE SEQUENCE [LARGE SCALE GENOMIC DNA]</scope>
    <source>
        <strain evidence="3 4">BE313</strain>
    </source>
</reference>
<evidence type="ECO:0000313" key="4">
    <source>
        <dbReference type="Proteomes" id="UP001180487"/>
    </source>
</evidence>
<feature type="signal peptide" evidence="2">
    <location>
        <begin position="1"/>
        <end position="22"/>
    </location>
</feature>
<dbReference type="CDD" id="cd16325">
    <property type="entry name" value="LolA"/>
    <property type="match status" value="1"/>
</dbReference>
<gene>
    <name evidence="3" type="ORF">J2X19_004896</name>
</gene>
<evidence type="ECO:0000313" key="3">
    <source>
        <dbReference type="EMBL" id="MDR7380194.1"/>
    </source>
</evidence>
<dbReference type="EMBL" id="JAVDXT010000007">
    <property type="protein sequence ID" value="MDR7380194.1"/>
    <property type="molecule type" value="Genomic_DNA"/>
</dbReference>
<comment type="caution">
    <text evidence="3">The sequence shown here is derived from an EMBL/GenBank/DDBJ whole genome shotgun (WGS) entry which is preliminary data.</text>
</comment>
<accession>A0ABU2CFU6</accession>
<dbReference type="InterPro" id="IPR004564">
    <property type="entry name" value="OM_lipoprot_carrier_LolA-like"/>
</dbReference>
<dbReference type="Pfam" id="PF19574">
    <property type="entry name" value="LolA_3"/>
    <property type="match status" value="1"/>
</dbReference>
<evidence type="ECO:0000256" key="2">
    <source>
        <dbReference type="SAM" id="SignalP"/>
    </source>
</evidence>
<dbReference type="Gene3D" id="2.50.20.10">
    <property type="entry name" value="Lipoprotein localisation LolA/LolB/LppX"/>
    <property type="match status" value="1"/>
</dbReference>
<dbReference type="RefSeq" id="WP_310377075.1">
    <property type="nucleotide sequence ID" value="NZ_JAVDXT010000007.1"/>
</dbReference>
<proteinExistence type="predicted"/>
<keyword evidence="3" id="KW-0449">Lipoprotein</keyword>